<comment type="similarity">
    <text evidence="1">Belongs to the peptidase U62 family.</text>
</comment>
<dbReference type="KEGG" id="lbi:LEPBI_I1709"/>
<accession>B0SRM0</accession>
<dbReference type="PANTHER" id="PTHR43421:SF1">
    <property type="entry name" value="METALLOPROTEASE PMBA"/>
    <property type="match status" value="1"/>
</dbReference>
<dbReference type="STRING" id="456481.LEPBI_I1709"/>
<evidence type="ECO:0000313" key="5">
    <source>
        <dbReference type="Proteomes" id="UP000001847"/>
    </source>
</evidence>
<reference evidence="4 5" key="1">
    <citation type="journal article" date="2008" name="PLoS ONE">
        <title>Genome sequence of the saprophyte Leptospira biflexa provides insights into the evolution of Leptospira and the pathogenesis of leptospirosis.</title>
        <authorList>
            <person name="Picardeau M."/>
            <person name="Bulach D.M."/>
            <person name="Bouchier C."/>
            <person name="Zuerner R.L."/>
            <person name="Zidane N."/>
            <person name="Wilson P.J."/>
            <person name="Creno S."/>
            <person name="Kuczek E.S."/>
            <person name="Bommezzadri S."/>
            <person name="Davis J.C."/>
            <person name="McGrath A."/>
            <person name="Johnson M.J."/>
            <person name="Boursaux-Eude C."/>
            <person name="Seemann T."/>
            <person name="Rouy Z."/>
            <person name="Coppel R.L."/>
            <person name="Rood J.I."/>
            <person name="Lajus A."/>
            <person name="Davies J.K."/>
            <person name="Medigue C."/>
            <person name="Adler B."/>
        </authorList>
    </citation>
    <scope>NUCLEOTIDE SEQUENCE [LARGE SCALE GENOMIC DNA]</scope>
    <source>
        <strain evidence="5">Patoc 1 / ATCC 23582 / Paris</strain>
    </source>
</reference>
<organism evidence="4 5">
    <name type="scientific">Leptospira biflexa serovar Patoc (strain Patoc 1 / ATCC 23582 / Paris)</name>
    <dbReference type="NCBI Taxonomy" id="456481"/>
    <lineage>
        <taxon>Bacteria</taxon>
        <taxon>Pseudomonadati</taxon>
        <taxon>Spirochaetota</taxon>
        <taxon>Spirochaetia</taxon>
        <taxon>Leptospirales</taxon>
        <taxon>Leptospiraceae</taxon>
        <taxon>Leptospira</taxon>
    </lineage>
</organism>
<evidence type="ECO:0000256" key="1">
    <source>
        <dbReference type="ARBA" id="ARBA00005836"/>
    </source>
</evidence>
<protein>
    <submittedName>
        <fullName evidence="4">Putative protease TldE (PmbA)</fullName>
    </submittedName>
</protein>
<dbReference type="Proteomes" id="UP000001847">
    <property type="component" value="Chromosome I"/>
</dbReference>
<evidence type="ECO:0000259" key="3">
    <source>
        <dbReference type="Pfam" id="PF19289"/>
    </source>
</evidence>
<dbReference type="GO" id="GO:0006508">
    <property type="term" value="P:proteolysis"/>
    <property type="evidence" value="ECO:0007669"/>
    <property type="project" value="UniProtKB-KW"/>
</dbReference>
<keyword evidence="5" id="KW-1185">Reference proteome</keyword>
<name>B0SRM0_LEPBP</name>
<proteinExistence type="inferred from homology"/>
<dbReference type="PANTHER" id="PTHR43421">
    <property type="entry name" value="METALLOPROTEASE PMBA"/>
    <property type="match status" value="1"/>
</dbReference>
<dbReference type="Gene3D" id="3.30.2290.10">
    <property type="entry name" value="PmbA/TldD superfamily"/>
    <property type="match status" value="1"/>
</dbReference>
<gene>
    <name evidence="4" type="ordered locus">LEPBI_I1709</name>
</gene>
<dbReference type="InterPro" id="IPR036059">
    <property type="entry name" value="TldD/PmbA_sf"/>
</dbReference>
<feature type="domain" description="Metalloprotease TldD/E C-terminal" evidence="3">
    <location>
        <begin position="241"/>
        <end position="456"/>
    </location>
</feature>
<dbReference type="HOGENOM" id="CLU_026425_4_2_12"/>
<dbReference type="InterPro" id="IPR045569">
    <property type="entry name" value="Metalloprtase-TldD/E_C"/>
</dbReference>
<keyword evidence="4" id="KW-0378">Hydrolase</keyword>
<dbReference type="SUPFAM" id="SSF111283">
    <property type="entry name" value="Putative modulator of DNA gyrase, PmbA/TldD"/>
    <property type="match status" value="1"/>
</dbReference>
<dbReference type="Pfam" id="PF01523">
    <property type="entry name" value="PmbA_TldD_1st"/>
    <property type="match status" value="1"/>
</dbReference>
<dbReference type="InterPro" id="IPR002510">
    <property type="entry name" value="Metalloprtase-TldD/E_N"/>
</dbReference>
<dbReference type="EMBL" id="CP000786">
    <property type="protein sequence ID" value="ABZ97815.1"/>
    <property type="molecule type" value="Genomic_DNA"/>
</dbReference>
<evidence type="ECO:0000313" key="4">
    <source>
        <dbReference type="EMBL" id="ABZ97815.1"/>
    </source>
</evidence>
<sequence length="460" mass="50026">MMDRGAIEKRLNHQKDLLSNLVKKAKSNGMDQVEIYSSYGYSEDVSLEKNDLNNCTANEENMFGIRVIHEGNQGFIISNHIPSLYESIEEAYQLAKSQTTPDLDLILPEARPIDKQFDTYDMTLDSMGIEDLVSYAKEALGWRNEFYGKVNIDSGEFSLSKGYKLIVSSKGVMAHELGAELSASVMGMGVDGELVGSFDYDSASGFQKDQFQSLWKKAFFNFGDKCMGALYSKPISGFQGKVLLPPEAVYSFFLGLFIGSLNGTSLRKGKSKMEGKLGEKVASSLLSIWDDPTNIGFMGSTGFDREGMPTSFKKVLTEGVLESYFYNTYEAKKAGLITSNGSATGGAQSLPGCGPKQLQIAPGTSSKDEFFKQPGKTLFVNRISGTKDGASGDFSGVVKGGYLLEAGEKIPVREVQIVGNAFDALHQIEAISKEGELLGESSFVPYLLLDGFTVTGVSEN</sequence>
<feature type="domain" description="Metalloprotease TldD/E N-terminal" evidence="2">
    <location>
        <begin position="33"/>
        <end position="95"/>
    </location>
</feature>
<dbReference type="GO" id="GO:0005829">
    <property type="term" value="C:cytosol"/>
    <property type="evidence" value="ECO:0007669"/>
    <property type="project" value="TreeGrafter"/>
</dbReference>
<dbReference type="Pfam" id="PF19289">
    <property type="entry name" value="PmbA_TldD_3rd"/>
    <property type="match status" value="1"/>
</dbReference>
<evidence type="ECO:0000259" key="2">
    <source>
        <dbReference type="Pfam" id="PF01523"/>
    </source>
</evidence>
<keyword evidence="4" id="KW-0645">Protease</keyword>
<dbReference type="GO" id="GO:0008237">
    <property type="term" value="F:metallopeptidase activity"/>
    <property type="evidence" value="ECO:0007669"/>
    <property type="project" value="InterPro"/>
</dbReference>
<dbReference type="InterPro" id="IPR047657">
    <property type="entry name" value="PmbA"/>
</dbReference>
<dbReference type="InterPro" id="IPR035068">
    <property type="entry name" value="TldD/PmbA_N"/>
</dbReference>
<dbReference type="AlphaFoldDB" id="B0SRM0"/>